<name>A0A183IAJ0_9BILA</name>
<reference evidence="1 2" key="2">
    <citation type="submission" date="2018-11" db="EMBL/GenBank/DDBJ databases">
        <authorList>
            <consortium name="Pathogen Informatics"/>
        </authorList>
    </citation>
    <scope>NUCLEOTIDE SEQUENCE [LARGE SCALE GENOMIC DNA]</scope>
</reference>
<keyword evidence="2" id="KW-1185">Reference proteome</keyword>
<sequence length="109" mass="12801">MIVELLSFGGDVRDRYKNAGQNVTKVRRPMVCVEEFKPVPSEAGCRCDVTDVTSAFDLYIQRVAGCALKKLMRNVRFKQRAFIRCERHRNTWSWRRICQLNLDLQSIYQ</sequence>
<evidence type="ECO:0000313" key="1">
    <source>
        <dbReference type="EMBL" id="VDO86074.1"/>
    </source>
</evidence>
<organism evidence="3">
    <name type="scientific">Soboliphyme baturini</name>
    <dbReference type="NCBI Taxonomy" id="241478"/>
    <lineage>
        <taxon>Eukaryota</taxon>
        <taxon>Metazoa</taxon>
        <taxon>Ecdysozoa</taxon>
        <taxon>Nematoda</taxon>
        <taxon>Enoplea</taxon>
        <taxon>Dorylaimia</taxon>
        <taxon>Dioctophymatida</taxon>
        <taxon>Dioctophymatoidea</taxon>
        <taxon>Soboliphymatidae</taxon>
        <taxon>Soboliphyme</taxon>
    </lineage>
</organism>
<evidence type="ECO:0000313" key="3">
    <source>
        <dbReference type="WBParaSite" id="SBAD_0000065701-mRNA-1"/>
    </source>
</evidence>
<dbReference type="Proteomes" id="UP000270296">
    <property type="component" value="Unassembled WGS sequence"/>
</dbReference>
<gene>
    <name evidence="1" type="ORF">SBAD_LOCUS634</name>
</gene>
<dbReference type="EMBL" id="UZAM01002369">
    <property type="protein sequence ID" value="VDO86074.1"/>
    <property type="molecule type" value="Genomic_DNA"/>
</dbReference>
<reference evidence="3" key="1">
    <citation type="submission" date="2016-06" db="UniProtKB">
        <authorList>
            <consortium name="WormBaseParasite"/>
        </authorList>
    </citation>
    <scope>IDENTIFICATION</scope>
</reference>
<accession>A0A183IAJ0</accession>
<dbReference type="WBParaSite" id="SBAD_0000065701-mRNA-1">
    <property type="protein sequence ID" value="SBAD_0000065701-mRNA-1"/>
    <property type="gene ID" value="SBAD_0000065701"/>
</dbReference>
<evidence type="ECO:0000313" key="2">
    <source>
        <dbReference type="Proteomes" id="UP000270296"/>
    </source>
</evidence>
<proteinExistence type="predicted"/>
<dbReference type="AlphaFoldDB" id="A0A183IAJ0"/>
<protein>
    <submittedName>
        <fullName evidence="1 3">Uncharacterized protein</fullName>
    </submittedName>
</protein>